<dbReference type="SUPFAM" id="SSF56925">
    <property type="entry name" value="OMPA-like"/>
    <property type="match status" value="1"/>
</dbReference>
<dbReference type="EMBL" id="JACHIP010000005">
    <property type="protein sequence ID" value="MBB5059277.1"/>
    <property type="molecule type" value="Genomic_DNA"/>
</dbReference>
<evidence type="ECO:0000313" key="3">
    <source>
        <dbReference type="Proteomes" id="UP000540989"/>
    </source>
</evidence>
<keyword evidence="3" id="KW-1185">Reference proteome</keyword>
<feature type="chain" id="PRO_5030747142" evidence="1">
    <location>
        <begin position="26"/>
        <end position="200"/>
    </location>
</feature>
<feature type="signal peptide" evidence="1">
    <location>
        <begin position="1"/>
        <end position="25"/>
    </location>
</feature>
<comment type="caution">
    <text evidence="2">The sequence shown here is derived from an EMBL/GenBank/DDBJ whole genome shotgun (WGS) entry which is preliminary data.</text>
</comment>
<organism evidence="2 3">
    <name type="scientific">Granulicella aggregans</name>
    <dbReference type="NCBI Taxonomy" id="474949"/>
    <lineage>
        <taxon>Bacteria</taxon>
        <taxon>Pseudomonadati</taxon>
        <taxon>Acidobacteriota</taxon>
        <taxon>Terriglobia</taxon>
        <taxon>Terriglobales</taxon>
        <taxon>Acidobacteriaceae</taxon>
        <taxon>Granulicella</taxon>
    </lineage>
</organism>
<dbReference type="AlphaFoldDB" id="A0A7W7ZG81"/>
<name>A0A7W7ZG81_9BACT</name>
<dbReference type="Gene3D" id="2.40.160.20">
    <property type="match status" value="1"/>
</dbReference>
<accession>A0A7W7ZG81</accession>
<keyword evidence="1" id="KW-0732">Signal</keyword>
<gene>
    <name evidence="2" type="ORF">HDF16_004000</name>
</gene>
<sequence length="200" mass="20707">MRTNLARLIFSVCAVVASVSIAAHAQSTAASQDGLRPELALGYNYLHSNAPAGDCGCFNLNGGNVSIAVPLHRAHLSVVGDIGVARAGAVSNTGLDLTLSTFTAGLRYSVPRFPSRLRPFGEVLVGVAHSTGSLVDGSASNVGNAGAAFASLVGGGVDFRATRRLSIRLVEANYLVTTFDNGSNDHQNNLRIATGIVLRF</sequence>
<dbReference type="Proteomes" id="UP000540989">
    <property type="component" value="Unassembled WGS sequence"/>
</dbReference>
<evidence type="ECO:0000313" key="2">
    <source>
        <dbReference type="EMBL" id="MBB5059277.1"/>
    </source>
</evidence>
<dbReference type="RefSeq" id="WP_184220441.1">
    <property type="nucleotide sequence ID" value="NZ_JACHIP010000005.1"/>
</dbReference>
<proteinExistence type="predicted"/>
<keyword evidence="2" id="KW-0449">Lipoprotein</keyword>
<reference evidence="2 3" key="1">
    <citation type="submission" date="2020-08" db="EMBL/GenBank/DDBJ databases">
        <title>Genomic Encyclopedia of Type Strains, Phase IV (KMG-V): Genome sequencing to study the core and pangenomes of soil and plant-associated prokaryotes.</title>
        <authorList>
            <person name="Whitman W."/>
        </authorList>
    </citation>
    <scope>NUCLEOTIDE SEQUENCE [LARGE SCALE GENOMIC DNA]</scope>
    <source>
        <strain evidence="2 3">M8UP14</strain>
    </source>
</reference>
<protein>
    <submittedName>
        <fullName evidence="2">Peptidoglycan-associated lipoprotein</fullName>
    </submittedName>
</protein>
<evidence type="ECO:0000256" key="1">
    <source>
        <dbReference type="SAM" id="SignalP"/>
    </source>
</evidence>
<dbReference type="InterPro" id="IPR011250">
    <property type="entry name" value="OMP/PagP_B-barrel"/>
</dbReference>